<keyword evidence="5 10" id="KW-0297">G-protein coupled receptor</keyword>
<dbReference type="InterPro" id="IPR000276">
    <property type="entry name" value="GPCR_Rhodpsn"/>
</dbReference>
<keyword evidence="8" id="KW-0325">Glycoprotein</keyword>
<dbReference type="Proteomes" id="UP000005408">
    <property type="component" value="Unassembled WGS sequence"/>
</dbReference>
<evidence type="ECO:0000256" key="1">
    <source>
        <dbReference type="ARBA" id="ARBA00004651"/>
    </source>
</evidence>
<organism evidence="14 15">
    <name type="scientific">Magallana gigas</name>
    <name type="common">Pacific oyster</name>
    <name type="synonym">Crassostrea gigas</name>
    <dbReference type="NCBI Taxonomy" id="29159"/>
    <lineage>
        <taxon>Eukaryota</taxon>
        <taxon>Metazoa</taxon>
        <taxon>Spiralia</taxon>
        <taxon>Lophotrochozoa</taxon>
        <taxon>Mollusca</taxon>
        <taxon>Bivalvia</taxon>
        <taxon>Autobranchia</taxon>
        <taxon>Pteriomorphia</taxon>
        <taxon>Ostreida</taxon>
        <taxon>Ostreoidea</taxon>
        <taxon>Ostreidae</taxon>
        <taxon>Magallana</taxon>
    </lineage>
</organism>
<dbReference type="AlphaFoldDB" id="A0A8W8NDV5"/>
<feature type="region of interest" description="Disordered" evidence="11">
    <location>
        <begin position="1"/>
        <end position="23"/>
    </location>
</feature>
<dbReference type="GO" id="GO:0071380">
    <property type="term" value="P:cellular response to prostaglandin E stimulus"/>
    <property type="evidence" value="ECO:0007669"/>
    <property type="project" value="TreeGrafter"/>
</dbReference>
<evidence type="ECO:0000256" key="3">
    <source>
        <dbReference type="ARBA" id="ARBA00022692"/>
    </source>
</evidence>
<name>A0A8W8NDV5_MAGGI</name>
<dbReference type="GO" id="GO:0007189">
    <property type="term" value="P:adenylate cyclase-activating G protein-coupled receptor signaling pathway"/>
    <property type="evidence" value="ECO:0007669"/>
    <property type="project" value="TreeGrafter"/>
</dbReference>
<evidence type="ECO:0000313" key="15">
    <source>
        <dbReference type="Proteomes" id="UP000005408"/>
    </source>
</evidence>
<protein>
    <recommendedName>
        <fullName evidence="13">G-protein coupled receptors family 1 profile domain-containing protein</fullName>
    </recommendedName>
</protein>
<dbReference type="PROSITE" id="PS50262">
    <property type="entry name" value="G_PROTEIN_RECEP_F1_2"/>
    <property type="match status" value="1"/>
</dbReference>
<feature type="transmembrane region" description="Helical" evidence="12">
    <location>
        <begin position="113"/>
        <end position="131"/>
    </location>
</feature>
<dbReference type="PRINTS" id="PR00237">
    <property type="entry name" value="GPCRRHODOPSN"/>
</dbReference>
<evidence type="ECO:0000256" key="2">
    <source>
        <dbReference type="ARBA" id="ARBA00022475"/>
    </source>
</evidence>
<keyword evidence="2" id="KW-1003">Cell membrane</keyword>
<dbReference type="SUPFAM" id="SSF81321">
    <property type="entry name" value="Family A G protein-coupled receptor-like"/>
    <property type="match status" value="1"/>
</dbReference>
<feature type="transmembrane region" description="Helical" evidence="12">
    <location>
        <begin position="152"/>
        <end position="173"/>
    </location>
</feature>
<evidence type="ECO:0000313" key="14">
    <source>
        <dbReference type="EnsemblMetazoa" id="G575.1:cds"/>
    </source>
</evidence>
<keyword evidence="7 10" id="KW-0675">Receptor</keyword>
<feature type="transmembrane region" description="Helical" evidence="12">
    <location>
        <begin position="70"/>
        <end position="93"/>
    </location>
</feature>
<keyword evidence="3 10" id="KW-0812">Transmembrane</keyword>
<dbReference type="Gene3D" id="1.20.1070.10">
    <property type="entry name" value="Rhodopsin 7-helix transmembrane proteins"/>
    <property type="match status" value="1"/>
</dbReference>
<dbReference type="CDD" id="cd14981">
    <property type="entry name" value="7tmA_Prostanoid_R"/>
    <property type="match status" value="1"/>
</dbReference>
<keyword evidence="15" id="KW-1185">Reference proteome</keyword>
<comment type="subcellular location">
    <subcellularLocation>
        <location evidence="1">Cell membrane</location>
        <topology evidence="1">Multi-pass membrane protein</topology>
    </subcellularLocation>
</comment>
<evidence type="ECO:0000256" key="4">
    <source>
        <dbReference type="ARBA" id="ARBA00022989"/>
    </source>
</evidence>
<reference evidence="14" key="1">
    <citation type="submission" date="2022-08" db="UniProtKB">
        <authorList>
            <consortium name="EnsemblMetazoa"/>
        </authorList>
    </citation>
    <scope>IDENTIFICATION</scope>
    <source>
        <strain evidence="14">05x7-T-G4-1.051#20</strain>
    </source>
</reference>
<feature type="transmembrane region" description="Helical" evidence="12">
    <location>
        <begin position="248"/>
        <end position="268"/>
    </location>
</feature>
<sequence length="349" mass="39028">MTEISPISPHIVDRMDDTESNSSGVNLSQTKVWESAVSPALQFALGVVGNLIALGVLVKSAKYHKWKPFYRLVGGLALTDGGGILLVYPIVIVRYATDFTYDFPKPLCDYSSFIYSLLFTSSAMIVCAMSFDRFFAIAYPFKYNHIAQKRRIANFTLISIWLVGALISSLQLMGLGESFNYYPGSWCFLKFVSKLTINRVSSYIFSLFGLSILLTTISLNLIVIVTVCRGMNSVNNKQTARQRKKNDVIIIIFLIIVVSVFGVTWAPLMFTMLGHAGKWIHGNGARELLVLRFAVTNAMIDPWIYILLRKETFIAIKRHYKGLCKNLFGKSNIPTVSYTSQSTSNKSGL</sequence>
<feature type="transmembrane region" description="Helical" evidence="12">
    <location>
        <begin position="288"/>
        <end position="308"/>
    </location>
</feature>
<evidence type="ECO:0000256" key="7">
    <source>
        <dbReference type="ARBA" id="ARBA00023170"/>
    </source>
</evidence>
<evidence type="ECO:0000256" key="6">
    <source>
        <dbReference type="ARBA" id="ARBA00023136"/>
    </source>
</evidence>
<evidence type="ECO:0000256" key="12">
    <source>
        <dbReference type="SAM" id="Phobius"/>
    </source>
</evidence>
<dbReference type="Pfam" id="PF00001">
    <property type="entry name" value="7tm_1"/>
    <property type="match status" value="1"/>
</dbReference>
<dbReference type="PRINTS" id="PR01788">
    <property type="entry name" value="PROSTANOIDR"/>
</dbReference>
<evidence type="ECO:0000256" key="9">
    <source>
        <dbReference type="ARBA" id="ARBA00023224"/>
    </source>
</evidence>
<dbReference type="InterPro" id="IPR017452">
    <property type="entry name" value="GPCR_Rhodpsn_7TM"/>
</dbReference>
<keyword evidence="4 12" id="KW-1133">Transmembrane helix</keyword>
<proteinExistence type="inferred from homology"/>
<dbReference type="PROSITE" id="PS00237">
    <property type="entry name" value="G_PROTEIN_RECEP_F1_1"/>
    <property type="match status" value="1"/>
</dbReference>
<dbReference type="OrthoDB" id="6124179at2759"/>
<comment type="similarity">
    <text evidence="10">Belongs to the G-protein coupled receptor 1 family.</text>
</comment>
<feature type="domain" description="G-protein coupled receptors family 1 profile" evidence="13">
    <location>
        <begin position="49"/>
        <end position="305"/>
    </location>
</feature>
<evidence type="ECO:0000259" key="13">
    <source>
        <dbReference type="PROSITE" id="PS50262"/>
    </source>
</evidence>
<evidence type="ECO:0000256" key="11">
    <source>
        <dbReference type="SAM" id="MobiDB-lite"/>
    </source>
</evidence>
<dbReference type="PANTHER" id="PTHR11866:SF6">
    <property type="entry name" value="PROSTAGLANDIN E2 RECEPTOR EP4 SUBTYPE"/>
    <property type="match status" value="1"/>
</dbReference>
<evidence type="ECO:0000256" key="10">
    <source>
        <dbReference type="RuleBase" id="RU000688"/>
    </source>
</evidence>
<dbReference type="GO" id="GO:0005886">
    <property type="term" value="C:plasma membrane"/>
    <property type="evidence" value="ECO:0007669"/>
    <property type="project" value="UniProtKB-SubCell"/>
</dbReference>
<dbReference type="InterPro" id="IPR008365">
    <property type="entry name" value="Prostanoid_rcpt"/>
</dbReference>
<keyword evidence="9 10" id="KW-0807">Transducer</keyword>
<evidence type="ECO:0000256" key="5">
    <source>
        <dbReference type="ARBA" id="ARBA00023040"/>
    </source>
</evidence>
<dbReference type="PANTHER" id="PTHR11866">
    <property type="entry name" value="G-PROTEIN COUPLED RECEPTOR FAMILY 1 MEMBER"/>
    <property type="match status" value="1"/>
</dbReference>
<accession>A0A8W8NDV5</accession>
<dbReference type="GO" id="GO:0004957">
    <property type="term" value="F:prostaglandin E receptor activity"/>
    <property type="evidence" value="ECO:0007669"/>
    <property type="project" value="TreeGrafter"/>
</dbReference>
<dbReference type="GO" id="GO:0007204">
    <property type="term" value="P:positive regulation of cytosolic calcium ion concentration"/>
    <property type="evidence" value="ECO:0007669"/>
    <property type="project" value="TreeGrafter"/>
</dbReference>
<dbReference type="EnsemblMetazoa" id="G575.1">
    <property type="protein sequence ID" value="G575.1:cds"/>
    <property type="gene ID" value="G575"/>
</dbReference>
<keyword evidence="6 12" id="KW-0472">Membrane</keyword>
<feature type="transmembrane region" description="Helical" evidence="12">
    <location>
        <begin position="203"/>
        <end position="227"/>
    </location>
</feature>
<evidence type="ECO:0000256" key="8">
    <source>
        <dbReference type="ARBA" id="ARBA00023180"/>
    </source>
</evidence>
<feature type="transmembrane region" description="Helical" evidence="12">
    <location>
        <begin position="40"/>
        <end position="58"/>
    </location>
</feature>